<sequence length="190" mass="20639">MAMTEQPADPAGQETARRASGDQRGPAPGGEGPEAAHERVNRRWNEILQETRVTQTGVQILFGFLLSVAFTASFKELEALDRGIYVTTVVLGASATGALIAPVSMHRFLSGQRMKDDLVETAGRLMMCGMVLLALTIGCTLLLILRFVVPGVLAEVLVGGVMLWFGLCWYVLPLGLRRRAARRSRARDDA</sequence>
<evidence type="ECO:0000313" key="3">
    <source>
        <dbReference type="EMBL" id="MET9844744.1"/>
    </source>
</evidence>
<accession>A0ABV2UWB5</accession>
<gene>
    <name evidence="3" type="ORF">ABZZ21_09190</name>
</gene>
<feature type="region of interest" description="Disordered" evidence="1">
    <location>
        <begin position="1"/>
        <end position="38"/>
    </location>
</feature>
<feature type="transmembrane region" description="Helical" evidence="2">
    <location>
        <begin position="53"/>
        <end position="72"/>
    </location>
</feature>
<name>A0ABV2UWB5_9ACTN</name>
<evidence type="ECO:0000256" key="1">
    <source>
        <dbReference type="SAM" id="MobiDB-lite"/>
    </source>
</evidence>
<organism evidence="3 4">
    <name type="scientific">Streptomyces ossamyceticus</name>
    <dbReference type="NCBI Taxonomy" id="249581"/>
    <lineage>
        <taxon>Bacteria</taxon>
        <taxon>Bacillati</taxon>
        <taxon>Actinomycetota</taxon>
        <taxon>Actinomycetes</taxon>
        <taxon>Kitasatosporales</taxon>
        <taxon>Streptomycetaceae</taxon>
        <taxon>Streptomyces</taxon>
    </lineage>
</organism>
<keyword evidence="2" id="KW-1133">Transmembrane helix</keyword>
<comment type="caution">
    <text evidence="3">The sequence shown here is derived from an EMBL/GenBank/DDBJ whole genome shotgun (WGS) entry which is preliminary data.</text>
</comment>
<feature type="transmembrane region" description="Helical" evidence="2">
    <location>
        <begin position="157"/>
        <end position="176"/>
    </location>
</feature>
<evidence type="ECO:0000313" key="4">
    <source>
        <dbReference type="Proteomes" id="UP001550210"/>
    </source>
</evidence>
<feature type="transmembrane region" description="Helical" evidence="2">
    <location>
        <begin position="125"/>
        <end position="145"/>
    </location>
</feature>
<keyword evidence="2" id="KW-0472">Membrane</keyword>
<dbReference type="Pfam" id="PF19853">
    <property type="entry name" value="DUF6328"/>
    <property type="match status" value="1"/>
</dbReference>
<dbReference type="RefSeq" id="WP_123540081.1">
    <property type="nucleotide sequence ID" value="NZ_JBEXPZ010000010.1"/>
</dbReference>
<evidence type="ECO:0000256" key="2">
    <source>
        <dbReference type="SAM" id="Phobius"/>
    </source>
</evidence>
<keyword evidence="2" id="KW-0812">Transmembrane</keyword>
<protein>
    <submittedName>
        <fullName evidence="3">DUF6328 family protein</fullName>
    </submittedName>
</protein>
<dbReference type="EMBL" id="JBEXPZ010000010">
    <property type="protein sequence ID" value="MET9844744.1"/>
    <property type="molecule type" value="Genomic_DNA"/>
</dbReference>
<keyword evidence="4" id="KW-1185">Reference proteome</keyword>
<reference evidence="3 4" key="1">
    <citation type="submission" date="2024-06" db="EMBL/GenBank/DDBJ databases">
        <title>The Natural Products Discovery Center: Release of the First 8490 Sequenced Strains for Exploring Actinobacteria Biosynthetic Diversity.</title>
        <authorList>
            <person name="Kalkreuter E."/>
            <person name="Kautsar S.A."/>
            <person name="Yang D."/>
            <person name="Bader C.D."/>
            <person name="Teijaro C.N."/>
            <person name="Fluegel L."/>
            <person name="Davis C.M."/>
            <person name="Simpson J.R."/>
            <person name="Lauterbach L."/>
            <person name="Steele A.D."/>
            <person name="Gui C."/>
            <person name="Meng S."/>
            <person name="Li G."/>
            <person name="Viehrig K."/>
            <person name="Ye F."/>
            <person name="Su P."/>
            <person name="Kiefer A.F."/>
            <person name="Nichols A."/>
            <person name="Cepeda A.J."/>
            <person name="Yan W."/>
            <person name="Fan B."/>
            <person name="Jiang Y."/>
            <person name="Adhikari A."/>
            <person name="Zheng C.-J."/>
            <person name="Schuster L."/>
            <person name="Cowan T.M."/>
            <person name="Smanski M.J."/>
            <person name="Chevrette M.G."/>
            <person name="De Carvalho L.P.S."/>
            <person name="Shen B."/>
        </authorList>
    </citation>
    <scope>NUCLEOTIDE SEQUENCE [LARGE SCALE GENOMIC DNA]</scope>
    <source>
        <strain evidence="3 4">NPDC006434</strain>
    </source>
</reference>
<proteinExistence type="predicted"/>
<dbReference type="Proteomes" id="UP001550210">
    <property type="component" value="Unassembled WGS sequence"/>
</dbReference>
<feature type="transmembrane region" description="Helical" evidence="2">
    <location>
        <begin position="84"/>
        <end position="104"/>
    </location>
</feature>
<dbReference type="InterPro" id="IPR046291">
    <property type="entry name" value="DUF6328"/>
</dbReference>